<gene>
    <name evidence="13" type="ORF">F0170_25010</name>
</gene>
<evidence type="ECO:0000259" key="12">
    <source>
        <dbReference type="Pfam" id="PF12241"/>
    </source>
</evidence>
<feature type="domain" description="Trans-2-enoyl-CoA reductase catalytic" evidence="12">
    <location>
        <begin position="1"/>
        <end position="110"/>
    </location>
</feature>
<evidence type="ECO:0000256" key="2">
    <source>
        <dbReference type="ARBA" id="ARBA00011245"/>
    </source>
</evidence>
<dbReference type="InterPro" id="IPR024910">
    <property type="entry name" value="Enoyl-CoA_Rdtase_cat_dom"/>
</dbReference>
<evidence type="ECO:0000256" key="8">
    <source>
        <dbReference type="ARBA" id="ARBA00023098"/>
    </source>
</evidence>
<dbReference type="InterPro" id="IPR010758">
    <property type="entry name" value="Trans-2-enoyl-CoA_reductase"/>
</dbReference>
<evidence type="ECO:0000313" key="14">
    <source>
        <dbReference type="Proteomes" id="UP000325438"/>
    </source>
</evidence>
<keyword evidence="5" id="KW-0276">Fatty acid metabolism</keyword>
<keyword evidence="6" id="KW-0560">Oxidoreductase</keyword>
<evidence type="ECO:0000256" key="6">
    <source>
        <dbReference type="ARBA" id="ARBA00023002"/>
    </source>
</evidence>
<dbReference type="EC" id="1.3.1.44" evidence="3"/>
<dbReference type="PANTHER" id="PTHR37480:SF1">
    <property type="entry name" value="ENOYL-[ACYL-CARRIER-PROTEIN] REDUCTASE [NADH]"/>
    <property type="match status" value="1"/>
</dbReference>
<accession>A0A5N7JZX1</accession>
<dbReference type="Gene3D" id="3.40.50.720">
    <property type="entry name" value="NAD(P)-binding Rossmann-like Domain"/>
    <property type="match status" value="1"/>
</dbReference>
<keyword evidence="7" id="KW-0520">NAD</keyword>
<evidence type="ECO:0000256" key="1">
    <source>
        <dbReference type="ARBA" id="ARBA00005189"/>
    </source>
</evidence>
<evidence type="ECO:0000259" key="11">
    <source>
        <dbReference type="Pfam" id="PF07055"/>
    </source>
</evidence>
<comment type="caution">
    <text evidence="13">The sequence shown here is derived from an EMBL/GenBank/DDBJ whole genome shotgun (WGS) entry which is preliminary data.</text>
</comment>
<dbReference type="AlphaFoldDB" id="A0A5N7JZX1"/>
<dbReference type="PANTHER" id="PTHR37480">
    <property type="entry name" value="ENOYL-[ACYL-CARRIER-PROTEIN] REDUCTASE [NADH]"/>
    <property type="match status" value="1"/>
</dbReference>
<feature type="domain" description="Enoyl reductase FAD binding" evidence="11">
    <location>
        <begin position="116"/>
        <end position="179"/>
    </location>
</feature>
<dbReference type="InterPro" id="IPR024906">
    <property type="entry name" value="Eno_Rdtase_FAD-bd_dom"/>
</dbReference>
<organism evidence="13 14">
    <name type="scientific">Pseudomonas kitaguniensis</name>
    <dbReference type="NCBI Taxonomy" id="2607908"/>
    <lineage>
        <taxon>Bacteria</taxon>
        <taxon>Pseudomonadati</taxon>
        <taxon>Pseudomonadota</taxon>
        <taxon>Gammaproteobacteria</taxon>
        <taxon>Pseudomonadales</taxon>
        <taxon>Pseudomonadaceae</taxon>
        <taxon>Pseudomonas</taxon>
    </lineage>
</organism>
<evidence type="ECO:0000256" key="3">
    <source>
        <dbReference type="ARBA" id="ARBA00011983"/>
    </source>
</evidence>
<protein>
    <recommendedName>
        <fullName evidence="3">trans-2-enoyl-CoA reductase (NAD(+))</fullName>
        <ecNumber evidence="3">1.3.1.44</ecNumber>
    </recommendedName>
</protein>
<dbReference type="Proteomes" id="UP000325438">
    <property type="component" value="Unassembled WGS sequence"/>
</dbReference>
<comment type="pathway">
    <text evidence="1">Lipid metabolism.</text>
</comment>
<comment type="catalytic activity">
    <reaction evidence="10">
        <text>a 2,3-saturated acyl-CoA + NAD(+) = a (2E)-enoyl-CoA + NADH + H(+)</text>
        <dbReference type="Rhea" id="RHEA:18177"/>
        <dbReference type="ChEBI" id="CHEBI:15378"/>
        <dbReference type="ChEBI" id="CHEBI:57540"/>
        <dbReference type="ChEBI" id="CHEBI:57945"/>
        <dbReference type="ChEBI" id="CHEBI:58856"/>
        <dbReference type="ChEBI" id="CHEBI:65111"/>
        <dbReference type="EC" id="1.3.1.44"/>
    </reaction>
</comment>
<feature type="non-terminal residue" evidence="13">
    <location>
        <position position="1"/>
    </location>
</feature>
<evidence type="ECO:0000256" key="4">
    <source>
        <dbReference type="ARBA" id="ARBA00022516"/>
    </source>
</evidence>
<name>A0A5N7JZX1_9PSED</name>
<keyword evidence="4" id="KW-0444">Lipid biosynthesis</keyword>
<evidence type="ECO:0000313" key="13">
    <source>
        <dbReference type="EMBL" id="MPQ86950.1"/>
    </source>
</evidence>
<comment type="subunit">
    <text evidence="2">Monomer.</text>
</comment>
<evidence type="ECO:0000256" key="7">
    <source>
        <dbReference type="ARBA" id="ARBA00023027"/>
    </source>
</evidence>
<dbReference type="GO" id="GO:0051287">
    <property type="term" value="F:NAD binding"/>
    <property type="evidence" value="ECO:0007669"/>
    <property type="project" value="TreeGrafter"/>
</dbReference>
<dbReference type="EMBL" id="VUBA01000188">
    <property type="protein sequence ID" value="MPQ86950.1"/>
    <property type="molecule type" value="Genomic_DNA"/>
</dbReference>
<keyword evidence="9" id="KW-0275">Fatty acid biosynthesis</keyword>
<evidence type="ECO:0000256" key="9">
    <source>
        <dbReference type="ARBA" id="ARBA00023160"/>
    </source>
</evidence>
<dbReference type="GO" id="GO:0004318">
    <property type="term" value="F:enoyl-[acyl-carrier-protein] reductase (NADH) activity"/>
    <property type="evidence" value="ECO:0007669"/>
    <property type="project" value="UniProtKB-ARBA"/>
</dbReference>
<dbReference type="GO" id="GO:0006633">
    <property type="term" value="P:fatty acid biosynthetic process"/>
    <property type="evidence" value="ECO:0007669"/>
    <property type="project" value="UniProtKB-KW"/>
</dbReference>
<sequence length="191" mass="20976">LRDADVLAEGAKTTAFTYLGEKLTQDIYWNGSIGEAKKDLDKKVLTLRDNLAALKGDARVSVLKAVVTQASSAIPIMPLYLSLLFKVMKEQGTHEGCIEQVYGLFKDSLYGSEPKLDGEGRLRADLAELEPKVQDAVAALWNQVTDDNVNEISDFAGYKAEFLRLFGFEIDGVDYEADVNPTVKINGLIQA</sequence>
<keyword evidence="8" id="KW-0443">Lipid metabolism</keyword>
<dbReference type="Pfam" id="PF07055">
    <property type="entry name" value="Eno-Rase_FAD_bd"/>
    <property type="match status" value="1"/>
</dbReference>
<reference evidence="13 14" key="1">
    <citation type="submission" date="2019-09" db="EMBL/GenBank/DDBJ databases">
        <title>The draft genomes of Allium pathogen Pseudomonas sp.</title>
        <authorList>
            <person name="Fujikawa T."/>
            <person name="Sawada H."/>
        </authorList>
    </citation>
    <scope>NUCLEOTIDE SEQUENCE [LARGE SCALE GENOMIC DNA]</scope>
    <source>
        <strain evidence="13 14">MAFF 730085</strain>
    </source>
</reference>
<evidence type="ECO:0000256" key="5">
    <source>
        <dbReference type="ARBA" id="ARBA00022832"/>
    </source>
</evidence>
<dbReference type="Pfam" id="PF12241">
    <property type="entry name" value="Enoyl_reductase"/>
    <property type="match status" value="1"/>
</dbReference>
<proteinExistence type="predicted"/>
<dbReference type="GO" id="GO:0050343">
    <property type="term" value="F:trans-2-enoyl-CoA reductase (NADH) activity"/>
    <property type="evidence" value="ECO:0007669"/>
    <property type="project" value="UniProtKB-EC"/>
</dbReference>
<evidence type="ECO:0000256" key="10">
    <source>
        <dbReference type="ARBA" id="ARBA00048302"/>
    </source>
</evidence>